<feature type="non-terminal residue" evidence="2">
    <location>
        <position position="1"/>
    </location>
</feature>
<dbReference type="Proteomes" id="UP000681722">
    <property type="component" value="Unassembled WGS sequence"/>
</dbReference>
<keyword evidence="4" id="KW-1185">Reference proteome</keyword>
<evidence type="ECO:0000313" key="3">
    <source>
        <dbReference type="EMBL" id="CAF4311994.1"/>
    </source>
</evidence>
<sequence length="306" mass="35270">GFYSVARIDCNLTVPTHECVSLKNDENAHKKEEKHCYSLLVFILFLIFTFISTMNACDVMGSRACGEKPGKELKEDDSIKYCLASKVYYECIHKKYRGCEAKEKYENAMESMLKGIKRRVSELQTFCDNKIEDFNVNIVWEEKKVLPDQDSVRGNHQTIGNSPVNSGIGSSISSNVQKNDYCSISAINQFCEPLRVVRFLNNWNSLIKRQWCNQGQVFYRCIKSRVETCNDHDIRKHFENIEHYLQSQINANCPGGTEGCQKSNDVRCKIGTFQSNRTIIINYSRMNIMLILLFLYSIKTYAGRFS</sequence>
<dbReference type="EMBL" id="CAJOBC010084118">
    <property type="protein sequence ID" value="CAF4311994.1"/>
    <property type="molecule type" value="Genomic_DNA"/>
</dbReference>
<proteinExistence type="predicted"/>
<dbReference type="OrthoDB" id="10024397at2759"/>
<comment type="caution">
    <text evidence="2">The sequence shown here is derived from an EMBL/GenBank/DDBJ whole genome shotgun (WGS) entry which is preliminary data.</text>
</comment>
<keyword evidence="1" id="KW-0472">Membrane</keyword>
<protein>
    <submittedName>
        <fullName evidence="2">Uncharacterized protein</fullName>
    </submittedName>
</protein>
<keyword evidence="1" id="KW-1133">Transmembrane helix</keyword>
<name>A0A815N8K1_9BILA</name>
<gene>
    <name evidence="2" type="ORF">GPM918_LOCUS34120</name>
    <name evidence="3" type="ORF">SRO942_LOCUS34816</name>
</gene>
<organism evidence="2 4">
    <name type="scientific">Didymodactylos carnosus</name>
    <dbReference type="NCBI Taxonomy" id="1234261"/>
    <lineage>
        <taxon>Eukaryota</taxon>
        <taxon>Metazoa</taxon>
        <taxon>Spiralia</taxon>
        <taxon>Gnathifera</taxon>
        <taxon>Rotifera</taxon>
        <taxon>Eurotatoria</taxon>
        <taxon>Bdelloidea</taxon>
        <taxon>Philodinida</taxon>
        <taxon>Philodinidae</taxon>
        <taxon>Didymodactylos</taxon>
    </lineage>
</organism>
<evidence type="ECO:0000313" key="2">
    <source>
        <dbReference type="EMBL" id="CAF1434095.1"/>
    </source>
</evidence>
<accession>A0A815N8K1</accession>
<evidence type="ECO:0000313" key="4">
    <source>
        <dbReference type="Proteomes" id="UP000663829"/>
    </source>
</evidence>
<dbReference type="EMBL" id="CAJNOQ010018682">
    <property type="protein sequence ID" value="CAF1434095.1"/>
    <property type="molecule type" value="Genomic_DNA"/>
</dbReference>
<dbReference type="AlphaFoldDB" id="A0A815N8K1"/>
<keyword evidence="1" id="KW-0812">Transmembrane</keyword>
<feature type="transmembrane region" description="Helical" evidence="1">
    <location>
        <begin position="36"/>
        <end position="54"/>
    </location>
</feature>
<reference evidence="2" key="1">
    <citation type="submission" date="2021-02" db="EMBL/GenBank/DDBJ databases">
        <authorList>
            <person name="Nowell W R."/>
        </authorList>
    </citation>
    <scope>NUCLEOTIDE SEQUENCE</scope>
</reference>
<dbReference type="Proteomes" id="UP000663829">
    <property type="component" value="Unassembled WGS sequence"/>
</dbReference>
<evidence type="ECO:0000256" key="1">
    <source>
        <dbReference type="SAM" id="Phobius"/>
    </source>
</evidence>